<protein>
    <recommendedName>
        <fullName evidence="7">Ion transport domain-containing protein</fullName>
    </recommendedName>
</protein>
<keyword evidence="4 6" id="KW-1133">Transmembrane helix</keyword>
<comment type="subcellular location">
    <subcellularLocation>
        <location evidence="1">Membrane</location>
        <topology evidence="1">Multi-pass membrane protein</topology>
    </subcellularLocation>
</comment>
<dbReference type="Gene3D" id="1.10.287.70">
    <property type="match status" value="1"/>
</dbReference>
<dbReference type="AlphaFoldDB" id="A0A2Z6RIL1"/>
<evidence type="ECO:0000259" key="7">
    <source>
        <dbReference type="Pfam" id="PF00520"/>
    </source>
</evidence>
<dbReference type="GO" id="GO:0098703">
    <property type="term" value="P:calcium ion import across plasma membrane"/>
    <property type="evidence" value="ECO:0007669"/>
    <property type="project" value="TreeGrafter"/>
</dbReference>
<dbReference type="InterPro" id="IPR005821">
    <property type="entry name" value="Ion_trans_dom"/>
</dbReference>
<dbReference type="STRING" id="94130.A0A2Z6RIL1"/>
<dbReference type="InterPro" id="IPR024862">
    <property type="entry name" value="TRPV"/>
</dbReference>
<dbReference type="GO" id="GO:0005216">
    <property type="term" value="F:monoatomic ion channel activity"/>
    <property type="evidence" value="ECO:0007669"/>
    <property type="project" value="InterPro"/>
</dbReference>
<comment type="caution">
    <text evidence="8">The sequence shown here is derived from an EMBL/GenBank/DDBJ whole genome shotgun (WGS) entry which is preliminary data.</text>
</comment>
<feature type="transmembrane region" description="Helical" evidence="6">
    <location>
        <begin position="726"/>
        <end position="747"/>
    </location>
</feature>
<organism evidence="8 9">
    <name type="scientific">Rhizophagus clarus</name>
    <dbReference type="NCBI Taxonomy" id="94130"/>
    <lineage>
        <taxon>Eukaryota</taxon>
        <taxon>Fungi</taxon>
        <taxon>Fungi incertae sedis</taxon>
        <taxon>Mucoromycota</taxon>
        <taxon>Glomeromycotina</taxon>
        <taxon>Glomeromycetes</taxon>
        <taxon>Glomerales</taxon>
        <taxon>Glomeraceae</taxon>
        <taxon>Rhizophagus</taxon>
    </lineage>
</organism>
<dbReference type="Pfam" id="PF00520">
    <property type="entry name" value="Ion_trans"/>
    <property type="match status" value="1"/>
</dbReference>
<evidence type="ECO:0000256" key="4">
    <source>
        <dbReference type="ARBA" id="ARBA00022989"/>
    </source>
</evidence>
<proteinExistence type="predicted"/>
<feature type="transmembrane region" description="Helical" evidence="6">
    <location>
        <begin position="974"/>
        <end position="996"/>
    </location>
</feature>
<name>A0A2Z6RIL1_9GLOM</name>
<feature type="domain" description="Ion transport" evidence="7">
    <location>
        <begin position="845"/>
        <end position="1113"/>
    </location>
</feature>
<evidence type="ECO:0000256" key="5">
    <source>
        <dbReference type="ARBA" id="ARBA00023136"/>
    </source>
</evidence>
<dbReference type="PANTHER" id="PTHR10582:SF2">
    <property type="entry name" value="INACTIVE"/>
    <property type="match status" value="1"/>
</dbReference>
<evidence type="ECO:0000256" key="2">
    <source>
        <dbReference type="ARBA" id="ARBA00022692"/>
    </source>
</evidence>
<evidence type="ECO:0000313" key="9">
    <source>
        <dbReference type="Proteomes" id="UP000247702"/>
    </source>
</evidence>
<dbReference type="SUPFAM" id="SSF82171">
    <property type="entry name" value="DPP6 N-terminal domain-like"/>
    <property type="match status" value="1"/>
</dbReference>
<evidence type="ECO:0000256" key="6">
    <source>
        <dbReference type="SAM" id="Phobius"/>
    </source>
</evidence>
<keyword evidence="2 6" id="KW-0812">Transmembrane</keyword>
<dbReference type="EMBL" id="BEXD01003830">
    <property type="protein sequence ID" value="GBC02446.1"/>
    <property type="molecule type" value="Genomic_DNA"/>
</dbReference>
<keyword evidence="5 6" id="KW-0472">Membrane</keyword>
<evidence type="ECO:0000313" key="8">
    <source>
        <dbReference type="EMBL" id="GBC02446.1"/>
    </source>
</evidence>
<dbReference type="Proteomes" id="UP000247702">
    <property type="component" value="Unassembled WGS sequence"/>
</dbReference>
<dbReference type="GO" id="GO:0005886">
    <property type="term" value="C:plasma membrane"/>
    <property type="evidence" value="ECO:0007669"/>
    <property type="project" value="TreeGrafter"/>
</dbReference>
<sequence>MNFDIEKISIVEIKDDDINDNSIKKDIYDEINKINNENNIDSEKDVDFNKPCIDKPVIEVSPNGTYLITYDPKDHSIVGWNVEDIEEGELTSKNVTNFISKDITIKLKIPDDCYIDQICVSDNKKLACMVHKGNRCYPKIIDIHLDKEIELDLITGSFNEACHTFNLKGEYILYCKWGAYSVLSHRVHKIIWIFSTKTKNNRWLCKRNYKLPEYFELINMSKYSKFYLFSNNSIYEWDIVTKQGIKIFHNKVFEENKPHYSIRELKNNVRVSSNSMFICLGIMDKIIIISIELAIPIVSLDINNDTLLYELVKQSDLLPLLPSLLPLLNNKIQIMGSEYDNIQTTDEYAFGISDGLVWKIKLEENISKIKILFQNSNEKVIENSNDNSDNNFKIDKGTYEHLNIYLFNPYTDEMHELFQKVSESKSEYKKKIKQEDKYLMEQDIITDELLQVWKVKVIDRNKIMLRVFKKVIDDWKLICTRITKFNVPVIRKIKLLEIRLFTDNDIILITTIGILIYHFNENEESISLNYWNYLELTYPSVSRFYERLDNFNDFKVLLRPYTSQNNLLLPSHESFKTSDDWISYVNDNKENLLKYGNKLLSFAIKEHRLDLIEKIYKECMNRFEEDLGNNCMFLSIITSTMPLLNKHYPEYVLRYSLETTMIIDRPMYSIEDQQNNLHLYSFQYLQLVDLTRSILWSRYNIFLYKFFNLETNYQIIFSIPYSIRRLILFSVMILLSPFFFVYILYYILSKYHIINDTFVMEVFSFFYYNILLNKVAKEKIPMITFMVPYIKFVNYPRCYNWFFELFKPQPSPFVESVSRDIYKTWNGEAIINFKWNTYGKYYYIMIWIGFMTYLGCFTAAATIPQQYIDDDIQKKLLIASIILGFIHLSFEIRQFIYNPLKWFRDFWNFFDVIAYLLPIYTSIHWLQINEMNDKIISLLSFSCLFLDLKFLLFFRAFEYFGVYFAIIISVAKEIISFLVLLFIIIISFAHAFYILLLPRFDYSLDTYSINNDPNNPWNLAITYNQIFENGTVDSNPFLIQPPNGNTNMFVDFRTSLFAMYKFLTGDSSALSNWPYMSNAPLAILIVLFSLLIVVYLMNLFIGLLNNAIEKDHDRVSYLMQKAEILAEIELFYMLPYQRRQKDWFPEVIYYYASLDDIQKEVKKMTKRNEWNQINAFPKLKQDLLKKININHNSDDKLD</sequence>
<accession>A0A2Z6RIL1</accession>
<evidence type="ECO:0000256" key="1">
    <source>
        <dbReference type="ARBA" id="ARBA00004141"/>
    </source>
</evidence>
<evidence type="ECO:0000256" key="3">
    <source>
        <dbReference type="ARBA" id="ARBA00022737"/>
    </source>
</evidence>
<gene>
    <name evidence="8" type="ORF">RclHR1_04630002</name>
</gene>
<feature type="transmembrane region" description="Helical" evidence="6">
    <location>
        <begin position="906"/>
        <end position="923"/>
    </location>
</feature>
<feature type="transmembrane region" description="Helical" evidence="6">
    <location>
        <begin position="841"/>
        <end position="864"/>
    </location>
</feature>
<feature type="transmembrane region" description="Helical" evidence="6">
    <location>
        <begin position="876"/>
        <end position="894"/>
    </location>
</feature>
<feature type="transmembrane region" description="Helical" evidence="6">
    <location>
        <begin position="1081"/>
        <end position="1104"/>
    </location>
</feature>
<keyword evidence="3" id="KW-0677">Repeat</keyword>
<dbReference type="PANTHER" id="PTHR10582">
    <property type="entry name" value="TRANSIENT RECEPTOR POTENTIAL ION CHANNEL PROTEIN"/>
    <property type="match status" value="1"/>
</dbReference>
<keyword evidence="9" id="KW-1185">Reference proteome</keyword>
<reference evidence="8 9" key="1">
    <citation type="submission" date="2017-11" db="EMBL/GenBank/DDBJ databases">
        <title>The genome of Rhizophagus clarus HR1 reveals common genetic basis of auxotrophy among arbuscular mycorrhizal fungi.</title>
        <authorList>
            <person name="Kobayashi Y."/>
        </authorList>
    </citation>
    <scope>NUCLEOTIDE SEQUENCE [LARGE SCALE GENOMIC DNA]</scope>
    <source>
        <strain evidence="8 9">HR1</strain>
    </source>
</reference>